<dbReference type="EMBL" id="JXLU01000128">
    <property type="protein sequence ID" value="KIO71412.1"/>
    <property type="molecule type" value="Genomic_DNA"/>
</dbReference>
<gene>
    <name evidence="1" type="ORF">B4167_3743</name>
</gene>
<accession>A0ABD4A3D7</accession>
<comment type="caution">
    <text evidence="1">The sequence shown here is derived from an EMBL/GenBank/DDBJ whole genome shotgun (WGS) entry which is preliminary data.</text>
</comment>
<dbReference type="AlphaFoldDB" id="A0ABD4A3D7"/>
<evidence type="ECO:0000313" key="1">
    <source>
        <dbReference type="EMBL" id="KIO71412.1"/>
    </source>
</evidence>
<reference evidence="1 2" key="1">
    <citation type="submission" date="2015-01" db="EMBL/GenBank/DDBJ databases">
        <title>Draft Genome Sequences of Four Bacillus thermoamylovorans Strains, Isolated From Food Products.</title>
        <authorList>
            <person name="Krawcyk A.O."/>
            <person name="Berendsen E.M."/>
            <person name="Eijlander R.T."/>
            <person name="de Jong A."/>
            <person name="Wells-Bennik M."/>
            <person name="Kuipers O.P."/>
        </authorList>
    </citation>
    <scope>NUCLEOTIDE SEQUENCE [LARGE SCALE GENOMIC DNA]</scope>
    <source>
        <strain evidence="1 2">B4167</strain>
    </source>
</reference>
<evidence type="ECO:0000313" key="2">
    <source>
        <dbReference type="Proteomes" id="UP000032076"/>
    </source>
</evidence>
<protein>
    <submittedName>
        <fullName evidence="1">Uncharacterized protein</fullName>
    </submittedName>
</protein>
<organism evidence="1 2">
    <name type="scientific">Caldibacillus thermoamylovorans</name>
    <dbReference type="NCBI Taxonomy" id="35841"/>
    <lineage>
        <taxon>Bacteria</taxon>
        <taxon>Bacillati</taxon>
        <taxon>Bacillota</taxon>
        <taxon>Bacilli</taxon>
        <taxon>Bacillales</taxon>
        <taxon>Bacillaceae</taxon>
        <taxon>Caldibacillus</taxon>
    </lineage>
</organism>
<name>A0ABD4A3D7_9BACI</name>
<proteinExistence type="predicted"/>
<sequence>MKNEKISIVCSRMEVPITYIQQETETTYLAIFLPGKGYTNAETVTLLCNIVIC</sequence>
<dbReference type="Proteomes" id="UP000032076">
    <property type="component" value="Unassembled WGS sequence"/>
</dbReference>
<dbReference type="RefSeq" id="WP_161522398.1">
    <property type="nucleotide sequence ID" value="NZ_CP023704.1"/>
</dbReference>